<reference evidence="2" key="1">
    <citation type="submission" date="2020-05" db="EMBL/GenBank/DDBJ databases">
        <title>WGS assembly of Panicum virgatum.</title>
        <authorList>
            <person name="Lovell J.T."/>
            <person name="Jenkins J."/>
            <person name="Shu S."/>
            <person name="Juenger T.E."/>
            <person name="Schmutz J."/>
        </authorList>
    </citation>
    <scope>NUCLEOTIDE SEQUENCE</scope>
    <source>
        <strain evidence="2">AP13</strain>
    </source>
</reference>
<protein>
    <submittedName>
        <fullName evidence="2">Uncharacterized protein</fullName>
    </submittedName>
</protein>
<sequence>MDQRDRRSRRQSARGCYARGAAAGEDGAVGAGRSVNGSENGAYDGRMRRQRRLRSDDVGLARPATPMARHPAEDTRLTQHLILPRSASSRRRARSPWEGSSPPRRLQTRGGGGGAHGRSGAG</sequence>
<dbReference type="AlphaFoldDB" id="A0A8T0XG86"/>
<comment type="caution">
    <text evidence="2">The sequence shown here is derived from an EMBL/GenBank/DDBJ whole genome shotgun (WGS) entry which is preliminary data.</text>
</comment>
<dbReference type="Proteomes" id="UP000823388">
    <property type="component" value="Chromosome 1K"/>
</dbReference>
<gene>
    <name evidence="2" type="ORF">PVAP13_1KG443905</name>
</gene>
<feature type="compositionally biased region" description="Low complexity" evidence="1">
    <location>
        <begin position="13"/>
        <end position="32"/>
    </location>
</feature>
<proteinExistence type="predicted"/>
<organism evidence="2 3">
    <name type="scientific">Panicum virgatum</name>
    <name type="common">Blackwell switchgrass</name>
    <dbReference type="NCBI Taxonomy" id="38727"/>
    <lineage>
        <taxon>Eukaryota</taxon>
        <taxon>Viridiplantae</taxon>
        <taxon>Streptophyta</taxon>
        <taxon>Embryophyta</taxon>
        <taxon>Tracheophyta</taxon>
        <taxon>Spermatophyta</taxon>
        <taxon>Magnoliopsida</taxon>
        <taxon>Liliopsida</taxon>
        <taxon>Poales</taxon>
        <taxon>Poaceae</taxon>
        <taxon>PACMAD clade</taxon>
        <taxon>Panicoideae</taxon>
        <taxon>Panicodae</taxon>
        <taxon>Paniceae</taxon>
        <taxon>Panicinae</taxon>
        <taxon>Panicum</taxon>
        <taxon>Panicum sect. Hiantes</taxon>
    </lineage>
</organism>
<feature type="region of interest" description="Disordered" evidence="1">
    <location>
        <begin position="1"/>
        <end position="122"/>
    </location>
</feature>
<evidence type="ECO:0000256" key="1">
    <source>
        <dbReference type="SAM" id="MobiDB-lite"/>
    </source>
</evidence>
<feature type="compositionally biased region" description="Basic residues" evidence="1">
    <location>
        <begin position="1"/>
        <end position="12"/>
    </location>
</feature>
<feature type="compositionally biased region" description="Gly residues" evidence="1">
    <location>
        <begin position="109"/>
        <end position="122"/>
    </location>
</feature>
<evidence type="ECO:0000313" key="2">
    <source>
        <dbReference type="EMBL" id="KAG2660481.1"/>
    </source>
</evidence>
<dbReference type="EMBL" id="CM029037">
    <property type="protein sequence ID" value="KAG2660481.1"/>
    <property type="molecule type" value="Genomic_DNA"/>
</dbReference>
<keyword evidence="3" id="KW-1185">Reference proteome</keyword>
<accession>A0A8T0XG86</accession>
<name>A0A8T0XG86_PANVG</name>
<evidence type="ECO:0000313" key="3">
    <source>
        <dbReference type="Proteomes" id="UP000823388"/>
    </source>
</evidence>